<dbReference type="Proteomes" id="UP000256964">
    <property type="component" value="Unassembled WGS sequence"/>
</dbReference>
<accession>A0A371DGV4</accession>
<dbReference type="EMBL" id="KZ857393">
    <property type="protein sequence ID" value="RDX51762.1"/>
    <property type="molecule type" value="Genomic_DNA"/>
</dbReference>
<gene>
    <name evidence="1" type="ORF">OH76DRAFT_1417121</name>
</gene>
<evidence type="ECO:0000313" key="1">
    <source>
        <dbReference type="EMBL" id="RDX51762.1"/>
    </source>
</evidence>
<reference evidence="1 2" key="1">
    <citation type="journal article" date="2018" name="Biotechnol. Biofuels">
        <title>Integrative visual omics of the white-rot fungus Polyporus brumalis exposes the biotechnological potential of its oxidative enzymes for delignifying raw plant biomass.</title>
        <authorList>
            <person name="Miyauchi S."/>
            <person name="Rancon A."/>
            <person name="Drula E."/>
            <person name="Hage H."/>
            <person name="Chaduli D."/>
            <person name="Favel A."/>
            <person name="Grisel S."/>
            <person name="Henrissat B."/>
            <person name="Herpoel-Gimbert I."/>
            <person name="Ruiz-Duenas F.J."/>
            <person name="Chevret D."/>
            <person name="Hainaut M."/>
            <person name="Lin J."/>
            <person name="Wang M."/>
            <person name="Pangilinan J."/>
            <person name="Lipzen A."/>
            <person name="Lesage-Meessen L."/>
            <person name="Navarro D."/>
            <person name="Riley R."/>
            <person name="Grigoriev I.V."/>
            <person name="Zhou S."/>
            <person name="Raouche S."/>
            <person name="Rosso M.N."/>
        </authorList>
    </citation>
    <scope>NUCLEOTIDE SEQUENCE [LARGE SCALE GENOMIC DNA]</scope>
    <source>
        <strain evidence="1 2">BRFM 1820</strain>
    </source>
</reference>
<sequence>MTRSLDARSTVYATARRRNTRLPAVLISTLGFLRSCAGIRLLADGNASGRASKVSGVPGKATTSASVASGELLSDSLPMGTAYDLCLFQPMTRELRTSIAPEGPFDRLARMEDVRTIGRKTQQSGDGQVIASIPAKSRETGKRRLCNLPLPCRGEIFCVNILYLRQAASWHGHARYGAVPPRRPGSSRKKAVGDRSYPLIVSCAGTEAAGVKELPDAFDRWHTDKLRTGAEGAAFQAKRSPIPVPVFMRVLVKGSYRSLGLEHGRVFQSQWQVQSVVSNSFESSLLAPTQSTRCKTAPAVLDVHGHQDNLEDLRVPVYPASCLRDRGRDGVIV</sequence>
<dbReference type="AlphaFoldDB" id="A0A371DGV4"/>
<protein>
    <submittedName>
        <fullName evidence="1">Uncharacterized protein</fullName>
    </submittedName>
</protein>
<organism evidence="1 2">
    <name type="scientific">Lentinus brumalis</name>
    <dbReference type="NCBI Taxonomy" id="2498619"/>
    <lineage>
        <taxon>Eukaryota</taxon>
        <taxon>Fungi</taxon>
        <taxon>Dikarya</taxon>
        <taxon>Basidiomycota</taxon>
        <taxon>Agaricomycotina</taxon>
        <taxon>Agaricomycetes</taxon>
        <taxon>Polyporales</taxon>
        <taxon>Polyporaceae</taxon>
        <taxon>Lentinus</taxon>
    </lineage>
</organism>
<evidence type="ECO:0000313" key="2">
    <source>
        <dbReference type="Proteomes" id="UP000256964"/>
    </source>
</evidence>
<proteinExistence type="predicted"/>
<keyword evidence="2" id="KW-1185">Reference proteome</keyword>
<name>A0A371DGV4_9APHY</name>